<comment type="caution">
    <text evidence="5">The sequence shown here is derived from an EMBL/GenBank/DDBJ whole genome shotgun (WGS) entry which is preliminary data.</text>
</comment>
<accession>A0ABT1YTA9</accession>
<dbReference type="PROSITE" id="PS50043">
    <property type="entry name" value="HTH_LUXR_2"/>
    <property type="match status" value="1"/>
</dbReference>
<dbReference type="PRINTS" id="PR00364">
    <property type="entry name" value="DISEASERSIST"/>
</dbReference>
<protein>
    <submittedName>
        <fullName evidence="5">LuxR family transcriptional regulator</fullName>
    </submittedName>
</protein>
<dbReference type="CDD" id="cd06170">
    <property type="entry name" value="LuxR_C_like"/>
    <property type="match status" value="1"/>
</dbReference>
<dbReference type="Pfam" id="PF00196">
    <property type="entry name" value="GerE"/>
    <property type="match status" value="1"/>
</dbReference>
<dbReference type="SUPFAM" id="SSF52540">
    <property type="entry name" value="P-loop containing nucleoside triphosphate hydrolases"/>
    <property type="match status" value="1"/>
</dbReference>
<evidence type="ECO:0000313" key="5">
    <source>
        <dbReference type="EMBL" id="MCR8635220.1"/>
    </source>
</evidence>
<dbReference type="InterPro" id="IPR027417">
    <property type="entry name" value="P-loop_NTPase"/>
</dbReference>
<dbReference type="PROSITE" id="PS00622">
    <property type="entry name" value="HTH_LUXR_1"/>
    <property type="match status" value="1"/>
</dbReference>
<keyword evidence="2" id="KW-0238">DNA-binding</keyword>
<dbReference type="InterPro" id="IPR016032">
    <property type="entry name" value="Sig_transdc_resp-reg_C-effctor"/>
</dbReference>
<evidence type="ECO:0000256" key="1">
    <source>
        <dbReference type="ARBA" id="ARBA00023015"/>
    </source>
</evidence>
<dbReference type="SMART" id="SM00421">
    <property type="entry name" value="HTH_LUXR"/>
    <property type="match status" value="1"/>
</dbReference>
<reference evidence="5 6" key="1">
    <citation type="submission" date="2022-08" db="EMBL/GenBank/DDBJ databases">
        <title>Paenibacillus endoradicis sp. nov., Paenibacillus radicibacter sp. nov and Paenibacillus pararadicis sp. nov., three cold-adapted plant growth-promoting bacteria isolated from root of Larix gmelinii in Great Khingan.</title>
        <authorList>
            <person name="Xue H."/>
        </authorList>
    </citation>
    <scope>NUCLEOTIDE SEQUENCE [LARGE SCALE GENOMIC DNA]</scope>
    <source>
        <strain evidence="5 6">N5-1-1-5</strain>
    </source>
</reference>
<dbReference type="EMBL" id="JANQBD010000025">
    <property type="protein sequence ID" value="MCR8635220.1"/>
    <property type="molecule type" value="Genomic_DNA"/>
</dbReference>
<organism evidence="5 6">
    <name type="scientific">Paenibacillus radicis</name>
    <name type="common">ex Xue et al. 2023</name>
    <dbReference type="NCBI Taxonomy" id="2972489"/>
    <lineage>
        <taxon>Bacteria</taxon>
        <taxon>Bacillati</taxon>
        <taxon>Bacillota</taxon>
        <taxon>Bacilli</taxon>
        <taxon>Bacillales</taxon>
        <taxon>Paenibacillaceae</taxon>
        <taxon>Paenibacillus</taxon>
    </lineage>
</organism>
<dbReference type="Proteomes" id="UP001300012">
    <property type="component" value="Unassembled WGS sequence"/>
</dbReference>
<dbReference type="Gene3D" id="1.10.10.10">
    <property type="entry name" value="Winged helix-like DNA-binding domain superfamily/Winged helix DNA-binding domain"/>
    <property type="match status" value="1"/>
</dbReference>
<feature type="domain" description="HTH luxR-type" evidence="4">
    <location>
        <begin position="622"/>
        <end position="687"/>
    </location>
</feature>
<evidence type="ECO:0000256" key="2">
    <source>
        <dbReference type="ARBA" id="ARBA00023125"/>
    </source>
</evidence>
<keyword evidence="1" id="KW-0805">Transcription regulation</keyword>
<dbReference type="InterPro" id="IPR000792">
    <property type="entry name" value="Tscrpt_reg_LuxR_C"/>
</dbReference>
<dbReference type="Pfam" id="PF13191">
    <property type="entry name" value="AAA_16"/>
    <property type="match status" value="1"/>
</dbReference>
<evidence type="ECO:0000259" key="4">
    <source>
        <dbReference type="PROSITE" id="PS50043"/>
    </source>
</evidence>
<evidence type="ECO:0000256" key="3">
    <source>
        <dbReference type="ARBA" id="ARBA00023163"/>
    </source>
</evidence>
<dbReference type="PANTHER" id="PTHR44688">
    <property type="entry name" value="DNA-BINDING TRANSCRIPTIONAL ACTIVATOR DEVR_DOSR"/>
    <property type="match status" value="1"/>
</dbReference>
<keyword evidence="3" id="KW-0804">Transcription</keyword>
<dbReference type="InterPro" id="IPR041664">
    <property type="entry name" value="AAA_16"/>
</dbReference>
<dbReference type="Gene3D" id="3.40.50.300">
    <property type="entry name" value="P-loop containing nucleotide triphosphate hydrolases"/>
    <property type="match status" value="1"/>
</dbReference>
<dbReference type="RefSeq" id="WP_258216763.1">
    <property type="nucleotide sequence ID" value="NZ_JANQBD010000025.1"/>
</dbReference>
<dbReference type="PRINTS" id="PR00038">
    <property type="entry name" value="HTHLUXR"/>
</dbReference>
<name>A0ABT1YTA9_9BACL</name>
<keyword evidence="6" id="KW-1185">Reference proteome</keyword>
<gene>
    <name evidence="5" type="ORF">NV381_28875</name>
</gene>
<dbReference type="PANTHER" id="PTHR44688:SF16">
    <property type="entry name" value="DNA-BINDING TRANSCRIPTIONAL ACTIVATOR DEVR_DOSR"/>
    <property type="match status" value="1"/>
</dbReference>
<sequence>MDKESGSAKEVGERFVNEIDQIERHYLVGRQKEIQLFREQLTGKRHRGAILNIYGTGGVGKSYLLDEFRRIAIAHHAQTRFLLLDSRDFPHNPQDFCLHLLRLLRYKLSKDEQTDNQDRLLELCQKVIQQVSESESVRVILALDTFEELGELEYWFREEFLTQLQSNVLVILSGRYPIQGAWLSSPAWRQLIRQMPIGDLDYSSVKEYLNRSGFKLEDQIHRIWNKTKGHPLTLSLLVSTNLSNAVQPMEIEEDNGIFAQVVHTWLKELPDSQLRELVEAAAVLRHFNQELLSCAMDKPVPTEQFLKLVGLSFVRRVDRGWLLHDLMRDAITHELQVRTPEQYGGIRKRCVLYYYDLIKESVHKKSVAWETAEWFYYIGDPAILAFFYQNSGTHKLEPLNSANWSEAERYMENRRLLAKEAKITYTNPETLERYDYVISEEENLYTLKHIHLQELYELDVSTVKLIRDGLGNMAGLSVIIPINVHTLDYLCTKPLSSAYFAGLPEQRLKELKVPRESKAGYFVKTIDIPDFANQSMRAAAGLTFITHIISAEFLIAAPPPNPFFGEIHQGLGCQVAKHAVHYDYDGITPTPYYVIDTRGNKLQNYLNKMLASFGMLDERRDVQKEYAALTSREKEIVDLIIEGHTNTEIASKLYLSEMTVKKHLTNIFRKLDIKNRNQLAFLMRERHISTK</sequence>
<dbReference type="InterPro" id="IPR036388">
    <property type="entry name" value="WH-like_DNA-bd_sf"/>
</dbReference>
<dbReference type="SUPFAM" id="SSF46894">
    <property type="entry name" value="C-terminal effector domain of the bipartite response regulators"/>
    <property type="match status" value="1"/>
</dbReference>
<proteinExistence type="predicted"/>
<evidence type="ECO:0000313" key="6">
    <source>
        <dbReference type="Proteomes" id="UP001300012"/>
    </source>
</evidence>